<evidence type="ECO:0000313" key="3">
    <source>
        <dbReference type="Proteomes" id="UP001628179"/>
    </source>
</evidence>
<comment type="caution">
    <text evidence="2">The sequence shown here is derived from an EMBL/GenBank/DDBJ whole genome shotgun (WGS) entry which is preliminary data.</text>
</comment>
<dbReference type="RefSeq" id="XP_070922729.1">
    <property type="nucleotide sequence ID" value="XM_071066628.1"/>
</dbReference>
<organism evidence="2 3">
    <name type="scientific">Madurella fahalii</name>
    <dbReference type="NCBI Taxonomy" id="1157608"/>
    <lineage>
        <taxon>Eukaryota</taxon>
        <taxon>Fungi</taxon>
        <taxon>Dikarya</taxon>
        <taxon>Ascomycota</taxon>
        <taxon>Pezizomycotina</taxon>
        <taxon>Sordariomycetes</taxon>
        <taxon>Sordariomycetidae</taxon>
        <taxon>Sordariales</taxon>
        <taxon>Sordariales incertae sedis</taxon>
        <taxon>Madurella</taxon>
    </lineage>
</organism>
<evidence type="ECO:0000313" key="2">
    <source>
        <dbReference type="EMBL" id="GAB1320999.1"/>
    </source>
</evidence>
<proteinExistence type="predicted"/>
<protein>
    <submittedName>
        <fullName evidence="2">Uncharacterized protein</fullName>
    </submittedName>
</protein>
<feature type="compositionally biased region" description="Basic and acidic residues" evidence="1">
    <location>
        <begin position="7"/>
        <end position="25"/>
    </location>
</feature>
<sequence>MDSDLFAQHHDTLDDQHNRADESRALYHAPCSPDLLNSSDQTSPPDPWVPFWEAAQSVKIPDFSATDFDPQDIDTILDGRPSDYNDDTAANFDFASVFQAGQFDMGGGGR</sequence>
<accession>A0ABQ0GTD3</accession>
<dbReference type="Proteomes" id="UP001628179">
    <property type="component" value="Unassembled WGS sequence"/>
</dbReference>
<reference evidence="2 3" key="1">
    <citation type="submission" date="2024-09" db="EMBL/GenBank/DDBJ databases">
        <title>Itraconazole resistance in Madurella fahalii resulting from another homologue of gene encoding cytochrome P450 14-alpha sterol demethylase (CYP51).</title>
        <authorList>
            <person name="Yoshioka I."/>
            <person name="Fahal A.H."/>
            <person name="Kaneko S."/>
            <person name="Yaguchi T."/>
        </authorList>
    </citation>
    <scope>NUCLEOTIDE SEQUENCE [LARGE SCALE GENOMIC DNA]</scope>
    <source>
        <strain evidence="2 3">IFM 68171</strain>
    </source>
</reference>
<keyword evidence="3" id="KW-1185">Reference proteome</keyword>
<dbReference type="GeneID" id="98181951"/>
<name>A0ABQ0GTD3_9PEZI</name>
<dbReference type="EMBL" id="BAAFSV010000006">
    <property type="protein sequence ID" value="GAB1320999.1"/>
    <property type="molecule type" value="Genomic_DNA"/>
</dbReference>
<gene>
    <name evidence="2" type="ORF">MFIFM68171_11209</name>
</gene>
<feature type="region of interest" description="Disordered" evidence="1">
    <location>
        <begin position="1"/>
        <end position="48"/>
    </location>
</feature>
<evidence type="ECO:0000256" key="1">
    <source>
        <dbReference type="SAM" id="MobiDB-lite"/>
    </source>
</evidence>